<evidence type="ECO:0000313" key="4">
    <source>
        <dbReference type="Proteomes" id="UP000305874"/>
    </source>
</evidence>
<feature type="transmembrane region" description="Helical" evidence="1">
    <location>
        <begin position="219"/>
        <end position="238"/>
    </location>
</feature>
<reference evidence="4" key="2">
    <citation type="submission" date="2019-06" db="EMBL/GenBank/DDBJ databases">
        <title>Co-occurence of chitin degradation, pigmentation and bioactivity in marine Pseudoalteromonas.</title>
        <authorList>
            <person name="Sonnenschein E.C."/>
            <person name="Bech P.K."/>
        </authorList>
    </citation>
    <scope>NUCLEOTIDE SEQUENCE [LARGE SCALE GENOMIC DNA]</scope>
    <source>
        <strain evidence="4">S2897</strain>
    </source>
</reference>
<dbReference type="EMBL" id="PNCG01000013">
    <property type="protein sequence ID" value="TMP86606.1"/>
    <property type="molecule type" value="Genomic_DNA"/>
</dbReference>
<gene>
    <name evidence="3" type="ORF">CWC05_12450</name>
</gene>
<protein>
    <recommendedName>
        <fullName evidence="2">Heparan-alpha-glucosaminide N-acetyltransferase catalytic domain-containing protein</fullName>
    </recommendedName>
</protein>
<feature type="transmembrane region" description="Helical" evidence="1">
    <location>
        <begin position="349"/>
        <end position="367"/>
    </location>
</feature>
<proteinExistence type="predicted"/>
<feature type="domain" description="Heparan-alpha-glucosaminide N-acetyltransferase catalytic" evidence="2">
    <location>
        <begin position="33"/>
        <end position="243"/>
    </location>
</feature>
<name>A0A5S3Z503_9GAMM</name>
<feature type="transmembrane region" description="Helical" evidence="1">
    <location>
        <begin position="250"/>
        <end position="267"/>
    </location>
</feature>
<keyword evidence="1" id="KW-1133">Transmembrane helix</keyword>
<dbReference type="STRING" id="151081.TW72_00125"/>
<reference evidence="3 4" key="1">
    <citation type="submission" date="2017-12" db="EMBL/GenBank/DDBJ databases">
        <authorList>
            <person name="Paulsen S."/>
            <person name="Gram L.K."/>
        </authorList>
    </citation>
    <scope>NUCLEOTIDE SEQUENCE [LARGE SCALE GENOMIC DNA]</scope>
    <source>
        <strain evidence="3 4">S2897</strain>
    </source>
</reference>
<organism evidence="3 4">
    <name type="scientific">Pseudoalteromonas ruthenica</name>
    <dbReference type="NCBI Taxonomy" id="151081"/>
    <lineage>
        <taxon>Bacteria</taxon>
        <taxon>Pseudomonadati</taxon>
        <taxon>Pseudomonadota</taxon>
        <taxon>Gammaproteobacteria</taxon>
        <taxon>Alteromonadales</taxon>
        <taxon>Pseudoalteromonadaceae</taxon>
        <taxon>Pseudoalteromonas</taxon>
    </lineage>
</organism>
<accession>A0A5S3Z503</accession>
<dbReference type="Pfam" id="PF07786">
    <property type="entry name" value="HGSNAT_cat"/>
    <property type="match status" value="1"/>
</dbReference>
<feature type="transmembrane region" description="Helical" evidence="1">
    <location>
        <begin position="323"/>
        <end position="343"/>
    </location>
</feature>
<feature type="transmembrane region" description="Helical" evidence="1">
    <location>
        <begin position="71"/>
        <end position="93"/>
    </location>
</feature>
<feature type="transmembrane region" description="Helical" evidence="1">
    <location>
        <begin position="39"/>
        <end position="59"/>
    </location>
</feature>
<keyword evidence="1" id="KW-0472">Membrane</keyword>
<feature type="transmembrane region" description="Helical" evidence="1">
    <location>
        <begin position="279"/>
        <end position="302"/>
    </location>
</feature>
<feature type="transmembrane region" description="Helical" evidence="1">
    <location>
        <begin position="179"/>
        <end position="199"/>
    </location>
</feature>
<dbReference type="AlphaFoldDB" id="A0A5S3Z503"/>
<dbReference type="Proteomes" id="UP000305874">
    <property type="component" value="Unassembled WGS sequence"/>
</dbReference>
<sequence>MGFICARKHSNLIAFRKPAHRVINKETIMNTHRLTAVDFVRGFSVLIMVCVHTLWMYGSSYTQGQSLLGEIIHLLGKGTAAFLIAMGISLLLSRHHSPRALAKRGVTILALGYGMNALKFVLPIALGVLPESFINAYGWQSPLQLPHYLYLLGTGDILQMAGLSLLLLSLVVHPKRSPWLYIALALLVAFVTPLIRGWQIGMTGLDYLGDLFVGAQFNVYFPVFPWLACVLFGLALSARLRQGRPLERSALHLGLPLLIVGGALCLWDKDTHFNDFFHLGPGGALYLSGLNLVALAAIDKLLRLSQNWPVQQRIMTVLSYCSRHVTSLYITQWVLVCWGMAWVGFKTLSPWQCAAMMPVMLLLTFAIHRLLFVRQRQPATTQPHTHKVID</sequence>
<evidence type="ECO:0000256" key="1">
    <source>
        <dbReference type="SAM" id="Phobius"/>
    </source>
</evidence>
<evidence type="ECO:0000259" key="2">
    <source>
        <dbReference type="Pfam" id="PF07786"/>
    </source>
</evidence>
<dbReference type="InterPro" id="IPR012429">
    <property type="entry name" value="HGSNAT_cat"/>
</dbReference>
<keyword evidence="1" id="KW-0812">Transmembrane</keyword>
<feature type="transmembrane region" description="Helical" evidence="1">
    <location>
        <begin position="105"/>
        <end position="128"/>
    </location>
</feature>
<comment type="caution">
    <text evidence="3">The sequence shown here is derived from an EMBL/GenBank/DDBJ whole genome shotgun (WGS) entry which is preliminary data.</text>
</comment>
<evidence type="ECO:0000313" key="3">
    <source>
        <dbReference type="EMBL" id="TMP86606.1"/>
    </source>
</evidence>
<feature type="transmembrane region" description="Helical" evidence="1">
    <location>
        <begin position="148"/>
        <end position="172"/>
    </location>
</feature>